<accession>A0A4R8DUM0</accession>
<dbReference type="RefSeq" id="WP_133993377.1">
    <property type="nucleotide sequence ID" value="NZ_SODV01000001.1"/>
</dbReference>
<dbReference type="PANTHER" id="PTHR30146:SF109">
    <property type="entry name" value="HTH-TYPE TRANSCRIPTIONAL REGULATOR GALS"/>
    <property type="match status" value="1"/>
</dbReference>
<keyword evidence="2" id="KW-0238">DNA-binding</keyword>
<comment type="caution">
    <text evidence="5">The sequence shown here is derived from an EMBL/GenBank/DDBJ whole genome shotgun (WGS) entry which is preliminary data.</text>
</comment>
<evidence type="ECO:0000313" key="6">
    <source>
        <dbReference type="Proteomes" id="UP000294498"/>
    </source>
</evidence>
<dbReference type="SUPFAM" id="SSF47413">
    <property type="entry name" value="lambda repressor-like DNA-binding domains"/>
    <property type="match status" value="1"/>
</dbReference>
<dbReference type="Gene3D" id="3.40.50.2300">
    <property type="match status" value="2"/>
</dbReference>
<keyword evidence="3" id="KW-0804">Transcription</keyword>
<name>A0A4R8DUM0_9BACT</name>
<protein>
    <submittedName>
        <fullName evidence="5">LacI family transcriptional regulator</fullName>
    </submittedName>
</protein>
<feature type="domain" description="HTH lacI-type" evidence="4">
    <location>
        <begin position="8"/>
        <end position="61"/>
    </location>
</feature>
<dbReference type="EMBL" id="SODV01000001">
    <property type="protein sequence ID" value="TDX01107.1"/>
    <property type="molecule type" value="Genomic_DNA"/>
</dbReference>
<dbReference type="AlphaFoldDB" id="A0A4R8DUM0"/>
<evidence type="ECO:0000256" key="2">
    <source>
        <dbReference type="ARBA" id="ARBA00023125"/>
    </source>
</evidence>
<dbReference type="PANTHER" id="PTHR30146">
    <property type="entry name" value="LACI-RELATED TRANSCRIPTIONAL REPRESSOR"/>
    <property type="match status" value="1"/>
</dbReference>
<dbReference type="GO" id="GO:0000976">
    <property type="term" value="F:transcription cis-regulatory region binding"/>
    <property type="evidence" value="ECO:0007669"/>
    <property type="project" value="TreeGrafter"/>
</dbReference>
<dbReference type="InterPro" id="IPR010982">
    <property type="entry name" value="Lambda_DNA-bd_dom_sf"/>
</dbReference>
<gene>
    <name evidence="5" type="ORF">EDB95_2138</name>
</gene>
<evidence type="ECO:0000259" key="4">
    <source>
        <dbReference type="PROSITE" id="PS50932"/>
    </source>
</evidence>
<dbReference type="GO" id="GO:0003700">
    <property type="term" value="F:DNA-binding transcription factor activity"/>
    <property type="evidence" value="ECO:0007669"/>
    <property type="project" value="TreeGrafter"/>
</dbReference>
<dbReference type="Proteomes" id="UP000294498">
    <property type="component" value="Unassembled WGS sequence"/>
</dbReference>
<dbReference type="SUPFAM" id="SSF53822">
    <property type="entry name" value="Periplasmic binding protein-like I"/>
    <property type="match status" value="1"/>
</dbReference>
<evidence type="ECO:0000256" key="3">
    <source>
        <dbReference type="ARBA" id="ARBA00023163"/>
    </source>
</evidence>
<dbReference type="CDD" id="cd01392">
    <property type="entry name" value="HTH_LacI"/>
    <property type="match status" value="1"/>
</dbReference>
<dbReference type="PROSITE" id="PS50932">
    <property type="entry name" value="HTH_LACI_2"/>
    <property type="match status" value="1"/>
</dbReference>
<dbReference type="OrthoDB" id="9803256at2"/>
<dbReference type="Gene3D" id="1.10.260.40">
    <property type="entry name" value="lambda repressor-like DNA-binding domains"/>
    <property type="match status" value="1"/>
</dbReference>
<dbReference type="Pfam" id="PF13377">
    <property type="entry name" value="Peripla_BP_3"/>
    <property type="match status" value="1"/>
</dbReference>
<dbReference type="InterPro" id="IPR000843">
    <property type="entry name" value="HTH_LacI"/>
</dbReference>
<dbReference type="CDD" id="cd06267">
    <property type="entry name" value="PBP1_LacI_sugar_binding-like"/>
    <property type="match status" value="1"/>
</dbReference>
<keyword evidence="1" id="KW-0805">Transcription regulation</keyword>
<dbReference type="InterPro" id="IPR028082">
    <property type="entry name" value="Peripla_BP_I"/>
</dbReference>
<evidence type="ECO:0000256" key="1">
    <source>
        <dbReference type="ARBA" id="ARBA00023015"/>
    </source>
</evidence>
<dbReference type="Pfam" id="PF00356">
    <property type="entry name" value="LacI"/>
    <property type="match status" value="1"/>
</dbReference>
<dbReference type="SMART" id="SM00354">
    <property type="entry name" value="HTH_LACI"/>
    <property type="match status" value="1"/>
</dbReference>
<sequence length="339" mass="38043">MKRTSEHTIKDIAEALGLSPSTVSRALQDYPHTSQATKARVREVVEKMGYRHNAVAASLRNNKSRTIGLIIPRISMYFHAEVVTVIQNKLHESGYHLMICQSNDQPDLEKELVNALYSARVDGLIVATTSTTTDFTYFDIFRKNHIPLVFYDRVPKDYPSHKISGDEYQGGLEATLHLLEHGCRRIAHIGGPLTSNIYRDRYMGYLAAHERYKVAPDPDLLFFHELTKDNALKTGKALLARKHPPDAIFACNDTTAIALLGYAREIGLDVPGDLKLVGYSNDPRTEIITPSITTVEQFPRQIGEKAAQLILDLIGDKQKPVKGYINLSHPIELIRRNSS</sequence>
<organism evidence="5 6">
    <name type="scientific">Dinghuibacter silviterrae</name>
    <dbReference type="NCBI Taxonomy" id="1539049"/>
    <lineage>
        <taxon>Bacteria</taxon>
        <taxon>Pseudomonadati</taxon>
        <taxon>Bacteroidota</taxon>
        <taxon>Chitinophagia</taxon>
        <taxon>Chitinophagales</taxon>
        <taxon>Chitinophagaceae</taxon>
        <taxon>Dinghuibacter</taxon>
    </lineage>
</organism>
<keyword evidence="6" id="KW-1185">Reference proteome</keyword>
<proteinExistence type="predicted"/>
<dbReference type="InterPro" id="IPR046335">
    <property type="entry name" value="LacI/GalR-like_sensor"/>
</dbReference>
<reference evidence="5 6" key="1">
    <citation type="submission" date="2019-03" db="EMBL/GenBank/DDBJ databases">
        <title>Genomic Encyclopedia of Type Strains, Phase IV (KMG-IV): sequencing the most valuable type-strain genomes for metagenomic binning, comparative biology and taxonomic classification.</title>
        <authorList>
            <person name="Goeker M."/>
        </authorList>
    </citation>
    <scope>NUCLEOTIDE SEQUENCE [LARGE SCALE GENOMIC DNA]</scope>
    <source>
        <strain evidence="5 6">DSM 100059</strain>
    </source>
</reference>
<evidence type="ECO:0000313" key="5">
    <source>
        <dbReference type="EMBL" id="TDX01107.1"/>
    </source>
</evidence>